<keyword evidence="2" id="KW-1133">Transmembrane helix</keyword>
<feature type="compositionally biased region" description="Low complexity" evidence="1">
    <location>
        <begin position="126"/>
        <end position="135"/>
    </location>
</feature>
<dbReference type="PANTHER" id="PTHR38441">
    <property type="entry name" value="INTEGRAL MEMBRANE PROTEIN-RELATED"/>
    <property type="match status" value="1"/>
</dbReference>
<keyword evidence="2" id="KW-0472">Membrane</keyword>
<dbReference type="EMBL" id="JACCFJ010000001">
    <property type="protein sequence ID" value="NYI81945.1"/>
    <property type="molecule type" value="Genomic_DNA"/>
</dbReference>
<dbReference type="AlphaFoldDB" id="A0A853ACV4"/>
<protein>
    <submittedName>
        <fullName evidence="3">Uncharacterized membrane protein (DUF485 family)</fullName>
    </submittedName>
</protein>
<accession>A0A853ACV4</accession>
<evidence type="ECO:0000313" key="4">
    <source>
        <dbReference type="Proteomes" id="UP000587002"/>
    </source>
</evidence>
<evidence type="ECO:0000313" key="3">
    <source>
        <dbReference type="EMBL" id="NYI81945.1"/>
    </source>
</evidence>
<keyword evidence="4" id="KW-1185">Reference proteome</keyword>
<feature type="transmembrane region" description="Helical" evidence="2">
    <location>
        <begin position="71"/>
        <end position="93"/>
    </location>
</feature>
<name>A0A853ACV4_9PSEU</name>
<reference evidence="3 4" key="1">
    <citation type="submission" date="2020-07" db="EMBL/GenBank/DDBJ databases">
        <title>Sequencing the genomes of 1000 actinobacteria strains.</title>
        <authorList>
            <person name="Klenk H.-P."/>
        </authorList>
    </citation>
    <scope>NUCLEOTIDE SEQUENCE [LARGE SCALE GENOMIC DNA]</scope>
    <source>
        <strain evidence="3 4">DSM 44065</strain>
    </source>
</reference>
<keyword evidence="2" id="KW-0812">Transmembrane</keyword>
<evidence type="ECO:0000256" key="2">
    <source>
        <dbReference type="SAM" id="Phobius"/>
    </source>
</evidence>
<dbReference type="InterPro" id="IPR007436">
    <property type="entry name" value="DUF485"/>
</dbReference>
<evidence type="ECO:0000256" key="1">
    <source>
        <dbReference type="SAM" id="MobiDB-lite"/>
    </source>
</evidence>
<dbReference type="PANTHER" id="PTHR38441:SF1">
    <property type="entry name" value="MEMBRANE PROTEIN"/>
    <property type="match status" value="1"/>
</dbReference>
<feature type="compositionally biased region" description="Acidic residues" evidence="1">
    <location>
        <begin position="136"/>
        <end position="156"/>
    </location>
</feature>
<dbReference type="Proteomes" id="UP000587002">
    <property type="component" value="Unassembled WGS sequence"/>
</dbReference>
<dbReference type="Pfam" id="PF04341">
    <property type="entry name" value="DUF485"/>
    <property type="match status" value="1"/>
</dbReference>
<proteinExistence type="predicted"/>
<sequence>MSTTDRVGSGSGIDAETWAAAQSSPEFTALRRALRKFVFPVSALFLAWYLVYVLLADYAHEFMSTKLVGNINIGLVLGLLQFVSTFAITTWYVRYANRKLDPVAEGIRASLESGAAESGTGDAAKGEAPASGADESGGDADAAEPVADEDEGGRQK</sequence>
<feature type="transmembrane region" description="Helical" evidence="2">
    <location>
        <begin position="37"/>
        <end position="59"/>
    </location>
</feature>
<comment type="caution">
    <text evidence="3">The sequence shown here is derived from an EMBL/GenBank/DDBJ whole genome shotgun (WGS) entry which is preliminary data.</text>
</comment>
<gene>
    <name evidence="3" type="ORF">HNR68_000575</name>
</gene>
<organism evidence="3 4">
    <name type="scientific">Saccharopolyspora hordei</name>
    <dbReference type="NCBI Taxonomy" id="1838"/>
    <lineage>
        <taxon>Bacteria</taxon>
        <taxon>Bacillati</taxon>
        <taxon>Actinomycetota</taxon>
        <taxon>Actinomycetes</taxon>
        <taxon>Pseudonocardiales</taxon>
        <taxon>Pseudonocardiaceae</taxon>
        <taxon>Saccharopolyspora</taxon>
    </lineage>
</organism>
<feature type="region of interest" description="Disordered" evidence="1">
    <location>
        <begin position="113"/>
        <end position="156"/>
    </location>
</feature>